<proteinExistence type="inferred from homology"/>
<feature type="transmembrane region" description="Helical" evidence="9">
    <location>
        <begin position="185"/>
        <end position="202"/>
    </location>
</feature>
<dbReference type="Proteomes" id="UP000199208">
    <property type="component" value="Unassembled WGS sequence"/>
</dbReference>
<dbReference type="PANTHER" id="PTHR33451">
    <property type="entry name" value="MALATE-2H(+)/NA(+)-LACTATE ANTIPORTER"/>
    <property type="match status" value="1"/>
</dbReference>
<evidence type="ECO:0000256" key="4">
    <source>
        <dbReference type="ARBA" id="ARBA00022475"/>
    </source>
</evidence>
<evidence type="ECO:0000256" key="8">
    <source>
        <dbReference type="ARBA" id="ARBA00038435"/>
    </source>
</evidence>
<feature type="transmembrane region" description="Helical" evidence="9">
    <location>
        <begin position="100"/>
        <end position="130"/>
    </location>
</feature>
<accession>A0A1G5S885</accession>
<feature type="transmembrane region" description="Helical" evidence="9">
    <location>
        <begin position="335"/>
        <end position="356"/>
    </location>
</feature>
<evidence type="ECO:0000256" key="5">
    <source>
        <dbReference type="ARBA" id="ARBA00022692"/>
    </source>
</evidence>
<keyword evidence="4" id="KW-1003">Cell membrane</keyword>
<feature type="transmembrane region" description="Helical" evidence="9">
    <location>
        <begin position="222"/>
        <end position="239"/>
    </location>
</feature>
<dbReference type="EMBL" id="FMWL01000024">
    <property type="protein sequence ID" value="SCZ81829.1"/>
    <property type="molecule type" value="Genomic_DNA"/>
</dbReference>
<evidence type="ECO:0000256" key="3">
    <source>
        <dbReference type="ARBA" id="ARBA00022449"/>
    </source>
</evidence>
<organism evidence="11 12">
    <name type="scientific">Acidaminobacter hydrogenoformans DSM 2784</name>
    <dbReference type="NCBI Taxonomy" id="1120920"/>
    <lineage>
        <taxon>Bacteria</taxon>
        <taxon>Bacillati</taxon>
        <taxon>Bacillota</taxon>
        <taxon>Clostridia</taxon>
        <taxon>Peptostreptococcales</taxon>
        <taxon>Acidaminobacteraceae</taxon>
        <taxon>Acidaminobacter</taxon>
    </lineage>
</organism>
<comment type="subcellular location">
    <subcellularLocation>
        <location evidence="1">Cell membrane</location>
        <topology evidence="1">Multi-pass membrane protein</topology>
    </subcellularLocation>
</comment>
<evidence type="ECO:0000256" key="2">
    <source>
        <dbReference type="ARBA" id="ARBA00022448"/>
    </source>
</evidence>
<keyword evidence="12" id="KW-1185">Reference proteome</keyword>
<evidence type="ECO:0000313" key="11">
    <source>
        <dbReference type="EMBL" id="SCZ81829.1"/>
    </source>
</evidence>
<dbReference type="InterPro" id="IPR052180">
    <property type="entry name" value="NhaC_Na-H+_Antiporter"/>
</dbReference>
<keyword evidence="7 9" id="KW-0472">Membrane</keyword>
<protein>
    <submittedName>
        <fullName evidence="11">Transporter, NhaC family (TC 2.A.35)</fullName>
    </submittedName>
</protein>
<comment type="similarity">
    <text evidence="8">Belongs to the NhaC Na(+)/H(+) (TC 2.A.35) antiporter family.</text>
</comment>
<dbReference type="OrthoDB" id="9762978at2"/>
<feature type="transmembrane region" description="Helical" evidence="9">
    <location>
        <begin position="12"/>
        <end position="39"/>
    </location>
</feature>
<keyword evidence="5 9" id="KW-0812">Transmembrane</keyword>
<reference evidence="11 12" key="1">
    <citation type="submission" date="2016-10" db="EMBL/GenBank/DDBJ databases">
        <authorList>
            <person name="de Groot N.N."/>
        </authorList>
    </citation>
    <scope>NUCLEOTIDE SEQUENCE [LARGE SCALE GENOMIC DNA]</scope>
    <source>
        <strain evidence="11 12">DSM 2784</strain>
    </source>
</reference>
<evidence type="ECO:0000256" key="1">
    <source>
        <dbReference type="ARBA" id="ARBA00004651"/>
    </source>
</evidence>
<evidence type="ECO:0000313" key="12">
    <source>
        <dbReference type="Proteomes" id="UP000199208"/>
    </source>
</evidence>
<keyword evidence="3" id="KW-0050">Antiport</keyword>
<dbReference type="Pfam" id="PF03553">
    <property type="entry name" value="Na_H_antiporter"/>
    <property type="match status" value="1"/>
</dbReference>
<evidence type="ECO:0000256" key="7">
    <source>
        <dbReference type="ARBA" id="ARBA00023136"/>
    </source>
</evidence>
<evidence type="ECO:0000259" key="10">
    <source>
        <dbReference type="Pfam" id="PF03553"/>
    </source>
</evidence>
<dbReference type="RefSeq" id="WP_092593028.1">
    <property type="nucleotide sequence ID" value="NZ_FMWL01000024.1"/>
</dbReference>
<keyword evidence="2" id="KW-0813">Transport</keyword>
<dbReference type="STRING" id="1120920.SAMN03080599_03074"/>
<dbReference type="PANTHER" id="PTHR33451:SF3">
    <property type="entry name" value="MALATE-2H(+)_NA(+)-LACTATE ANTIPORTER"/>
    <property type="match status" value="1"/>
</dbReference>
<keyword evidence="6 9" id="KW-1133">Transmembrane helix</keyword>
<sequence>MTLIIGMSITFFFLVYSVVNGIFVGLPLAAGFLIFAGIARTHGFAWREILKMSYEGGKRAYIVLIIFILIGAITGVWMSAGTVPGVVYYGIQLINPKFFVLYAFVLSAMVSFLLGTSLGTVGTVGIALIVMAKSGSVNPDIAAGAIIAGAYFGDRCSPMSSSANLVANLTGTSLFQNIKIMFKTGFWPLLVSIGLFGLLSLSQPLSFTGVSIDYDIARTFDLRSFVLLPAAIILLLSAFKVNVRLSMLLSILAAIVVSVAVQGYSLPEVLKFSVTGFDLPPANPLAAILNGGGILSMWKAAFVVYVSCALAGIFQDTNLLSGIETFFSRPKSRSGLFLNTTAVSLLTGAIGCNQSIATVLTNHIMTKAYRARQLDQTEIAADLENTGIVLSALIPWNLASFVPTLTLGVSSTHYIPYAFYLYLLPVMTFMALKLKENTRGNTRGTVPNDFLS</sequence>
<feature type="domain" description="Na+/H+ antiporter NhaC-like C-terminal" evidence="10">
    <location>
        <begin position="149"/>
        <end position="430"/>
    </location>
</feature>
<feature type="transmembrane region" description="Helical" evidence="9">
    <location>
        <begin position="414"/>
        <end position="432"/>
    </location>
</feature>
<evidence type="ECO:0000256" key="9">
    <source>
        <dbReference type="SAM" id="Phobius"/>
    </source>
</evidence>
<dbReference type="AlphaFoldDB" id="A0A1G5S885"/>
<dbReference type="GO" id="GO:0015297">
    <property type="term" value="F:antiporter activity"/>
    <property type="evidence" value="ECO:0007669"/>
    <property type="project" value="UniProtKB-KW"/>
</dbReference>
<gene>
    <name evidence="11" type="ORF">SAMN03080599_03074</name>
</gene>
<name>A0A1G5S885_9FIRM</name>
<dbReference type="InterPro" id="IPR018461">
    <property type="entry name" value="Na/H_Antiport_NhaC-like_C"/>
</dbReference>
<feature type="transmembrane region" description="Helical" evidence="9">
    <location>
        <begin position="285"/>
        <end position="314"/>
    </location>
</feature>
<evidence type="ECO:0000256" key="6">
    <source>
        <dbReference type="ARBA" id="ARBA00022989"/>
    </source>
</evidence>
<feature type="transmembrane region" description="Helical" evidence="9">
    <location>
        <begin position="60"/>
        <end position="80"/>
    </location>
</feature>
<feature type="transmembrane region" description="Helical" evidence="9">
    <location>
        <begin position="246"/>
        <end position="265"/>
    </location>
</feature>
<dbReference type="GO" id="GO:0005886">
    <property type="term" value="C:plasma membrane"/>
    <property type="evidence" value="ECO:0007669"/>
    <property type="project" value="UniProtKB-SubCell"/>
</dbReference>